<reference evidence="4" key="1">
    <citation type="journal article" date="2019" name="Int. J. Syst. Evol. Microbiol.">
        <title>The Global Catalogue of Microorganisms (GCM) 10K type strain sequencing project: providing services to taxonomists for standard genome sequencing and annotation.</title>
        <authorList>
            <consortium name="The Broad Institute Genomics Platform"/>
            <consortium name="The Broad Institute Genome Sequencing Center for Infectious Disease"/>
            <person name="Wu L."/>
            <person name="Ma J."/>
        </authorList>
    </citation>
    <scope>NUCLEOTIDE SEQUENCE [LARGE SCALE GENOMIC DNA]</scope>
    <source>
        <strain evidence="4">KCTC 52141</strain>
    </source>
</reference>
<dbReference type="EMBL" id="JBHRTL010000006">
    <property type="protein sequence ID" value="MFC3155451.1"/>
    <property type="molecule type" value="Genomic_DNA"/>
</dbReference>
<feature type="transmembrane region" description="Helical" evidence="2">
    <location>
        <begin position="110"/>
        <end position="132"/>
    </location>
</feature>
<accession>A0ABV7HS78</accession>
<protein>
    <submittedName>
        <fullName evidence="3">Uncharacterized protein</fullName>
    </submittedName>
</protein>
<keyword evidence="2" id="KW-1133">Transmembrane helix</keyword>
<comment type="caution">
    <text evidence="3">The sequence shown here is derived from an EMBL/GenBank/DDBJ whole genome shotgun (WGS) entry which is preliminary data.</text>
</comment>
<evidence type="ECO:0000313" key="4">
    <source>
        <dbReference type="Proteomes" id="UP001595548"/>
    </source>
</evidence>
<evidence type="ECO:0000313" key="3">
    <source>
        <dbReference type="EMBL" id="MFC3155451.1"/>
    </source>
</evidence>
<evidence type="ECO:0000256" key="2">
    <source>
        <dbReference type="SAM" id="Phobius"/>
    </source>
</evidence>
<feature type="region of interest" description="Disordered" evidence="1">
    <location>
        <begin position="1"/>
        <end position="23"/>
    </location>
</feature>
<organism evidence="3 4">
    <name type="scientific">Gilvimarinus japonicus</name>
    <dbReference type="NCBI Taxonomy" id="1796469"/>
    <lineage>
        <taxon>Bacteria</taxon>
        <taxon>Pseudomonadati</taxon>
        <taxon>Pseudomonadota</taxon>
        <taxon>Gammaproteobacteria</taxon>
        <taxon>Cellvibrionales</taxon>
        <taxon>Cellvibrionaceae</taxon>
        <taxon>Gilvimarinus</taxon>
    </lineage>
</organism>
<evidence type="ECO:0000256" key="1">
    <source>
        <dbReference type="SAM" id="MobiDB-lite"/>
    </source>
</evidence>
<sequence length="138" mass="15728">MAPPRYNAGHPDNKLAQQRDTTLDPKADTRLTELSARLDKTHADLTHKLDELYQLREASDGEQWREYESQIRALKEQEIRLLKSKNTAWMAHWLRTDGEVEVVDAPHRTLGLILIGISIIGAVGLGILWWYLQSTGSL</sequence>
<keyword evidence="4" id="KW-1185">Reference proteome</keyword>
<name>A0ABV7HS78_9GAMM</name>
<dbReference type="RefSeq" id="WP_382416147.1">
    <property type="nucleotide sequence ID" value="NZ_AP031500.1"/>
</dbReference>
<proteinExistence type="predicted"/>
<keyword evidence="2" id="KW-0812">Transmembrane</keyword>
<dbReference type="Proteomes" id="UP001595548">
    <property type="component" value="Unassembled WGS sequence"/>
</dbReference>
<keyword evidence="2" id="KW-0472">Membrane</keyword>
<gene>
    <name evidence="3" type="ORF">ACFOEB_09605</name>
</gene>